<dbReference type="PANTHER" id="PTHR38471">
    <property type="entry name" value="FOUR HELIX BUNDLE PROTEIN"/>
    <property type="match status" value="1"/>
</dbReference>
<dbReference type="NCBIfam" id="TIGR02436">
    <property type="entry name" value="four helix bundle protein"/>
    <property type="match status" value="1"/>
</dbReference>
<evidence type="ECO:0000313" key="1">
    <source>
        <dbReference type="EMBL" id="TAI49243.1"/>
    </source>
</evidence>
<dbReference type="EMBL" id="SGIU01000001">
    <property type="protein sequence ID" value="TAI49243.1"/>
    <property type="molecule type" value="Genomic_DNA"/>
</dbReference>
<dbReference type="Gene3D" id="1.20.1440.60">
    <property type="entry name" value="23S rRNA-intervening sequence"/>
    <property type="match status" value="1"/>
</dbReference>
<dbReference type="CDD" id="cd16377">
    <property type="entry name" value="23S_rRNA_IVP_like"/>
    <property type="match status" value="1"/>
</dbReference>
<protein>
    <submittedName>
        <fullName evidence="1">Four helix bundle protein</fullName>
    </submittedName>
</protein>
<dbReference type="SUPFAM" id="SSF158446">
    <property type="entry name" value="IVS-encoded protein-like"/>
    <property type="match status" value="1"/>
</dbReference>
<evidence type="ECO:0000313" key="2">
    <source>
        <dbReference type="Proteomes" id="UP000291981"/>
    </source>
</evidence>
<dbReference type="OrthoDB" id="9811959at2"/>
<organism evidence="1 2">
    <name type="scientific">Flagellimonas allohymeniacidonis</name>
    <dbReference type="NCBI Taxonomy" id="2517819"/>
    <lineage>
        <taxon>Bacteria</taxon>
        <taxon>Pseudomonadati</taxon>
        <taxon>Bacteroidota</taxon>
        <taxon>Flavobacteriia</taxon>
        <taxon>Flavobacteriales</taxon>
        <taxon>Flavobacteriaceae</taxon>
        <taxon>Flagellimonas</taxon>
    </lineage>
</organism>
<dbReference type="RefSeq" id="WP_130610769.1">
    <property type="nucleotide sequence ID" value="NZ_SGIU01000001.1"/>
</dbReference>
<proteinExistence type="predicted"/>
<dbReference type="PANTHER" id="PTHR38471:SF2">
    <property type="entry name" value="FOUR HELIX BUNDLE PROTEIN"/>
    <property type="match status" value="1"/>
</dbReference>
<comment type="caution">
    <text evidence="1">The sequence shown here is derived from an EMBL/GenBank/DDBJ whole genome shotgun (WGS) entry which is preliminary data.</text>
</comment>
<dbReference type="InterPro" id="IPR012657">
    <property type="entry name" value="23S_rRNA-intervening_sequence"/>
</dbReference>
<reference evidence="1 2" key="1">
    <citation type="submission" date="2019-02" db="EMBL/GenBank/DDBJ databases">
        <title>Draft genome sequence of Muricauda sp. 176CP4-71.</title>
        <authorList>
            <person name="Park J.-S."/>
        </authorList>
    </citation>
    <scope>NUCLEOTIDE SEQUENCE [LARGE SCALE GENOMIC DNA]</scope>
    <source>
        <strain evidence="1 2">176CP4-71</strain>
    </source>
</reference>
<dbReference type="Pfam" id="PF05635">
    <property type="entry name" value="23S_rRNA_IVP"/>
    <property type="match status" value="1"/>
</dbReference>
<sequence length="120" mass="14055">MHYQTKFKFERLHIWQDAMELGEKITNHADSFPRKELYNLSSQICRAIDSVALNISEGSIIQSIPEFRRFLGYAVRSLAEVVTCLHKAKNRNYISTDIFDGLYLDCYKLMNMIIAFRTKL</sequence>
<name>A0A4Q8QKD4_9FLAO</name>
<dbReference type="Proteomes" id="UP000291981">
    <property type="component" value="Unassembled WGS sequence"/>
</dbReference>
<accession>A0A4Q8QKD4</accession>
<keyword evidence="2" id="KW-1185">Reference proteome</keyword>
<dbReference type="InterPro" id="IPR036583">
    <property type="entry name" value="23S_rRNA_IVS_sf"/>
</dbReference>
<dbReference type="AlphaFoldDB" id="A0A4Q8QKD4"/>
<gene>
    <name evidence="1" type="ORF">EW142_05450</name>
</gene>